<feature type="region of interest" description="Disordered" evidence="1">
    <location>
        <begin position="89"/>
        <end position="114"/>
    </location>
</feature>
<dbReference type="RefSeq" id="WP_181418589.1">
    <property type="nucleotide sequence ID" value="NZ_QJTE01000002.1"/>
</dbReference>
<evidence type="ECO:0000313" key="3">
    <source>
        <dbReference type="EMBL" id="PYE84806.1"/>
    </source>
</evidence>
<dbReference type="Proteomes" id="UP000248311">
    <property type="component" value="Unassembled WGS sequence"/>
</dbReference>
<feature type="signal peptide" evidence="2">
    <location>
        <begin position="1"/>
        <end position="20"/>
    </location>
</feature>
<dbReference type="AlphaFoldDB" id="A0A318SWP6"/>
<protein>
    <recommendedName>
        <fullName evidence="5">Lipoprotein</fullName>
    </recommendedName>
</protein>
<reference evidence="3 4" key="1">
    <citation type="submission" date="2018-06" db="EMBL/GenBank/DDBJ databases">
        <title>Genomic Encyclopedia of Type Strains, Phase III (KMG-III): the genomes of soil and plant-associated and newly described type strains.</title>
        <authorList>
            <person name="Whitman W."/>
        </authorList>
    </citation>
    <scope>NUCLEOTIDE SEQUENCE [LARGE SCALE GENOMIC DNA]</scope>
    <source>
        <strain evidence="3 4">CECT 9025</strain>
    </source>
</reference>
<sequence>MSFRLTQVLCLAALPLLAGCDEMMTTMPGAQPAEPEGPPPLPAAVVAALPEGTPRSVVFQNTDGCWLFSIEETDPPSGYQIRDSAGTPICGAAEPSEQPAVELSSQLDPVPETL</sequence>
<keyword evidence="4" id="KW-1185">Reference proteome</keyword>
<comment type="caution">
    <text evidence="3">The sequence shown here is derived from an EMBL/GenBank/DDBJ whole genome shotgun (WGS) entry which is preliminary data.</text>
</comment>
<dbReference type="PROSITE" id="PS51257">
    <property type="entry name" value="PROKAR_LIPOPROTEIN"/>
    <property type="match status" value="1"/>
</dbReference>
<gene>
    <name evidence="3" type="ORF">DFP88_102609</name>
</gene>
<dbReference type="EMBL" id="QJTE01000002">
    <property type="protein sequence ID" value="PYE84806.1"/>
    <property type="molecule type" value="Genomic_DNA"/>
</dbReference>
<evidence type="ECO:0000313" key="4">
    <source>
        <dbReference type="Proteomes" id="UP000248311"/>
    </source>
</evidence>
<evidence type="ECO:0000256" key="2">
    <source>
        <dbReference type="SAM" id="SignalP"/>
    </source>
</evidence>
<name>A0A318SWP6_9RHOB</name>
<keyword evidence="2" id="KW-0732">Signal</keyword>
<accession>A0A318SWP6</accession>
<organism evidence="3 4">
    <name type="scientific">Pseudoroseicyclus aestuarii</name>
    <dbReference type="NCBI Taxonomy" id="1795041"/>
    <lineage>
        <taxon>Bacteria</taxon>
        <taxon>Pseudomonadati</taxon>
        <taxon>Pseudomonadota</taxon>
        <taxon>Alphaproteobacteria</taxon>
        <taxon>Rhodobacterales</taxon>
        <taxon>Paracoccaceae</taxon>
        <taxon>Pseudoroseicyclus</taxon>
    </lineage>
</organism>
<proteinExistence type="predicted"/>
<evidence type="ECO:0000256" key="1">
    <source>
        <dbReference type="SAM" id="MobiDB-lite"/>
    </source>
</evidence>
<evidence type="ECO:0008006" key="5">
    <source>
        <dbReference type="Google" id="ProtNLM"/>
    </source>
</evidence>
<feature type="chain" id="PRO_5016379082" description="Lipoprotein" evidence="2">
    <location>
        <begin position="21"/>
        <end position="114"/>
    </location>
</feature>